<evidence type="ECO:0000313" key="1">
    <source>
        <dbReference type="EMBL" id="OGY31738.1"/>
    </source>
</evidence>
<organism evidence="1 2">
    <name type="scientific">Candidatus Woykebacteria bacterium RIFCSPLOWO2_01_FULL_41_12</name>
    <dbReference type="NCBI Taxonomy" id="1802604"/>
    <lineage>
        <taxon>Bacteria</taxon>
        <taxon>Candidatus Woykeibacteriota</taxon>
    </lineage>
</organism>
<evidence type="ECO:0000313" key="2">
    <source>
        <dbReference type="Proteomes" id="UP000179279"/>
    </source>
</evidence>
<comment type="caution">
    <text evidence="1">The sequence shown here is derived from an EMBL/GenBank/DDBJ whole genome shotgun (WGS) entry which is preliminary data.</text>
</comment>
<gene>
    <name evidence="1" type="ORF">A3A57_02520</name>
</gene>
<reference evidence="1 2" key="1">
    <citation type="journal article" date="2016" name="Nat. Commun.">
        <title>Thousands of microbial genomes shed light on interconnected biogeochemical processes in an aquifer system.</title>
        <authorList>
            <person name="Anantharaman K."/>
            <person name="Brown C.T."/>
            <person name="Hug L.A."/>
            <person name="Sharon I."/>
            <person name="Castelle C.J."/>
            <person name="Probst A.J."/>
            <person name="Thomas B.C."/>
            <person name="Singh A."/>
            <person name="Wilkins M.J."/>
            <person name="Karaoz U."/>
            <person name="Brodie E.L."/>
            <person name="Williams K.H."/>
            <person name="Hubbard S.S."/>
            <person name="Banfield J.F."/>
        </authorList>
    </citation>
    <scope>NUCLEOTIDE SEQUENCE [LARGE SCALE GENOMIC DNA]</scope>
</reference>
<sequence>MPEKLYYYENNGVTAVITQSTLDEGEPFMEVTRRWGDWSAWFYTKPIFTFSDAPGLQGVVTGTIADMEELTRGFSMERFSIYVPFSNCYGDLSSIYAEAAEDGVEVTDLKYLTTLRQVMDAFGLKPVREEG</sequence>
<protein>
    <submittedName>
        <fullName evidence="1">Uncharacterized protein</fullName>
    </submittedName>
</protein>
<accession>A0A1G1WVF1</accession>
<dbReference type="AlphaFoldDB" id="A0A1G1WVF1"/>
<dbReference type="Proteomes" id="UP000179279">
    <property type="component" value="Unassembled WGS sequence"/>
</dbReference>
<name>A0A1G1WVF1_9BACT</name>
<proteinExistence type="predicted"/>
<dbReference type="EMBL" id="MHDA01000027">
    <property type="protein sequence ID" value="OGY31738.1"/>
    <property type="molecule type" value="Genomic_DNA"/>
</dbReference>